<feature type="transmembrane region" description="Helical" evidence="12">
    <location>
        <begin position="238"/>
        <end position="258"/>
    </location>
</feature>
<keyword evidence="4" id="KW-0479">Metal-binding</keyword>
<reference evidence="13" key="1">
    <citation type="submission" date="2023-07" db="EMBL/GenBank/DDBJ databases">
        <authorList>
            <consortium name="AG Swart"/>
            <person name="Singh M."/>
            <person name="Singh A."/>
            <person name="Seah K."/>
            <person name="Emmerich C."/>
        </authorList>
    </citation>
    <scope>NUCLEOTIDE SEQUENCE</scope>
    <source>
        <strain evidence="13">DP1</strain>
    </source>
</reference>
<evidence type="ECO:0000256" key="1">
    <source>
        <dbReference type="ARBA" id="ARBA00001970"/>
    </source>
</evidence>
<keyword evidence="9 12" id="KW-0472">Membrane</keyword>
<gene>
    <name evidence="13" type="ORF">ECRASSUSDP1_LOCUS12783</name>
</gene>
<proteinExistence type="predicted"/>
<evidence type="ECO:0000256" key="3">
    <source>
        <dbReference type="ARBA" id="ARBA00022692"/>
    </source>
</evidence>
<evidence type="ECO:0000256" key="11">
    <source>
        <dbReference type="ARBA" id="ARBA00048044"/>
    </source>
</evidence>
<dbReference type="InterPro" id="IPR023754">
    <property type="entry name" value="HemeA_Synthase_type2"/>
</dbReference>
<accession>A0AAD1UTU4</accession>
<sequence length="422" mass="47763">MLLRRGILRNGIGGNLVKRHFSTKNYVTKDATRFVKDGKRIQVGIWLLGTSFCVFALTTRGGYTRNMRFGIPTIQWKGSGNTPKTDEQWEEKYEEFKKYPEYTARGKPTTLEQFKQAWILNKAGMIFGPGAFLGHALPMAYFLARGYFKGPMKKFCAIYTGLVASIGFQGMYMDKKRPGAVEGAPTPAKDKHQKAIHYTLIGAYFGYGFWMALNMLRGSPDHIKRLDRFFAYNSLRKHMTFSTHFFFTLVLLSGFLTAGTGSGRSITTYPKVGDKWAPAMSDLDQDSSFLENILNNNKLIQFNHRTLGLIMTGVVGIQWVLLMRTKLGFMGKLGLTTLFALLLGQLHIGSYMVTHGMQPENTMTHAGNGYLIFATILYLMHLCRKPNPAVIKKIAAQFKERNPGKYEAFTKRYAYEMSKVPK</sequence>
<evidence type="ECO:0000313" key="14">
    <source>
        <dbReference type="Proteomes" id="UP001295684"/>
    </source>
</evidence>
<comment type="catalytic activity">
    <reaction evidence="11">
        <text>Fe(II)-heme o + 2 A + H2O = Fe(II)-heme a + 2 AH2</text>
        <dbReference type="Rhea" id="RHEA:63388"/>
        <dbReference type="ChEBI" id="CHEBI:13193"/>
        <dbReference type="ChEBI" id="CHEBI:15377"/>
        <dbReference type="ChEBI" id="CHEBI:17499"/>
        <dbReference type="ChEBI" id="CHEBI:60530"/>
        <dbReference type="ChEBI" id="CHEBI:61715"/>
        <dbReference type="EC" id="1.17.99.9"/>
    </reaction>
    <physiologicalReaction direction="left-to-right" evidence="11">
        <dbReference type="Rhea" id="RHEA:63389"/>
    </physiologicalReaction>
</comment>
<comment type="caution">
    <text evidence="13">The sequence shown here is derived from an EMBL/GenBank/DDBJ whole genome shotgun (WGS) entry which is preliminary data.</text>
</comment>
<evidence type="ECO:0000256" key="2">
    <source>
        <dbReference type="ARBA" id="ARBA00004141"/>
    </source>
</evidence>
<feature type="transmembrane region" description="Helical" evidence="12">
    <location>
        <begin position="123"/>
        <end position="143"/>
    </location>
</feature>
<name>A0AAD1UTU4_EUPCR</name>
<feature type="transmembrane region" description="Helical" evidence="12">
    <location>
        <begin position="195"/>
        <end position="217"/>
    </location>
</feature>
<comment type="subcellular location">
    <subcellularLocation>
        <location evidence="2">Membrane</location>
        <topology evidence="2">Multi-pass membrane protein</topology>
    </subcellularLocation>
</comment>
<evidence type="ECO:0008006" key="15">
    <source>
        <dbReference type="Google" id="ProtNLM"/>
    </source>
</evidence>
<dbReference type="AlphaFoldDB" id="A0AAD1UTU4"/>
<feature type="transmembrane region" description="Helical" evidence="12">
    <location>
        <begin position="43"/>
        <end position="63"/>
    </location>
</feature>
<keyword evidence="7" id="KW-0408">Iron</keyword>
<organism evidence="13 14">
    <name type="scientific">Euplotes crassus</name>
    <dbReference type="NCBI Taxonomy" id="5936"/>
    <lineage>
        <taxon>Eukaryota</taxon>
        <taxon>Sar</taxon>
        <taxon>Alveolata</taxon>
        <taxon>Ciliophora</taxon>
        <taxon>Intramacronucleata</taxon>
        <taxon>Spirotrichea</taxon>
        <taxon>Hypotrichia</taxon>
        <taxon>Euplotida</taxon>
        <taxon>Euplotidae</taxon>
        <taxon>Moneuplotes</taxon>
    </lineage>
</organism>
<feature type="transmembrane region" description="Helical" evidence="12">
    <location>
        <begin position="155"/>
        <end position="172"/>
    </location>
</feature>
<dbReference type="GO" id="GO:0016653">
    <property type="term" value="F:oxidoreductase activity, acting on NAD(P)H, heme protein as acceptor"/>
    <property type="evidence" value="ECO:0007669"/>
    <property type="project" value="TreeGrafter"/>
</dbReference>
<protein>
    <recommendedName>
        <fullName evidence="15">Cytochrome c oxidase assembly protein COX15</fullName>
    </recommendedName>
</protein>
<dbReference type="Proteomes" id="UP001295684">
    <property type="component" value="Unassembled WGS sequence"/>
</dbReference>
<dbReference type="PANTHER" id="PTHR23289:SF2">
    <property type="entry name" value="CYTOCHROME C OXIDASE ASSEMBLY PROTEIN COX15 HOMOLOG"/>
    <property type="match status" value="1"/>
</dbReference>
<evidence type="ECO:0000256" key="9">
    <source>
        <dbReference type="ARBA" id="ARBA00023136"/>
    </source>
</evidence>
<keyword evidence="5 12" id="KW-1133">Transmembrane helix</keyword>
<evidence type="ECO:0000256" key="8">
    <source>
        <dbReference type="ARBA" id="ARBA00023133"/>
    </source>
</evidence>
<feature type="transmembrane region" description="Helical" evidence="12">
    <location>
        <begin position="365"/>
        <end position="383"/>
    </location>
</feature>
<dbReference type="InterPro" id="IPR003780">
    <property type="entry name" value="COX15/CtaA_fam"/>
</dbReference>
<dbReference type="GO" id="GO:0046872">
    <property type="term" value="F:metal ion binding"/>
    <property type="evidence" value="ECO:0007669"/>
    <property type="project" value="UniProtKB-KW"/>
</dbReference>
<dbReference type="GO" id="GO:0120547">
    <property type="term" value="F:heme A synthase activity"/>
    <property type="evidence" value="ECO:0007669"/>
    <property type="project" value="UniProtKB-EC"/>
</dbReference>
<dbReference type="EMBL" id="CAMPGE010012698">
    <property type="protein sequence ID" value="CAI2371460.1"/>
    <property type="molecule type" value="Genomic_DNA"/>
</dbReference>
<keyword evidence="3 12" id="KW-0812">Transmembrane</keyword>
<dbReference type="PANTHER" id="PTHR23289">
    <property type="entry name" value="CYTOCHROME C OXIDASE ASSEMBLY PROTEIN COX15"/>
    <property type="match status" value="1"/>
</dbReference>
<dbReference type="GO" id="GO:0005743">
    <property type="term" value="C:mitochondrial inner membrane"/>
    <property type="evidence" value="ECO:0007669"/>
    <property type="project" value="TreeGrafter"/>
</dbReference>
<dbReference type="Pfam" id="PF02628">
    <property type="entry name" value="COX15-CtaA"/>
    <property type="match status" value="1"/>
</dbReference>
<comment type="cofactor">
    <cofactor evidence="1">
        <name>heme b</name>
        <dbReference type="ChEBI" id="CHEBI:60344"/>
    </cofactor>
</comment>
<feature type="transmembrane region" description="Helical" evidence="12">
    <location>
        <begin position="333"/>
        <end position="353"/>
    </location>
</feature>
<evidence type="ECO:0000256" key="12">
    <source>
        <dbReference type="SAM" id="Phobius"/>
    </source>
</evidence>
<evidence type="ECO:0000256" key="4">
    <source>
        <dbReference type="ARBA" id="ARBA00022723"/>
    </source>
</evidence>
<evidence type="ECO:0000256" key="5">
    <source>
        <dbReference type="ARBA" id="ARBA00022989"/>
    </source>
</evidence>
<evidence type="ECO:0000256" key="6">
    <source>
        <dbReference type="ARBA" id="ARBA00023002"/>
    </source>
</evidence>
<feature type="transmembrane region" description="Helical" evidence="12">
    <location>
        <begin position="302"/>
        <end position="321"/>
    </location>
</feature>
<evidence type="ECO:0000313" key="13">
    <source>
        <dbReference type="EMBL" id="CAI2371460.1"/>
    </source>
</evidence>
<dbReference type="GO" id="GO:0006784">
    <property type="term" value="P:heme A biosynthetic process"/>
    <property type="evidence" value="ECO:0007669"/>
    <property type="project" value="InterPro"/>
</dbReference>
<keyword evidence="8" id="KW-0350">Heme biosynthesis</keyword>
<keyword evidence="14" id="KW-1185">Reference proteome</keyword>
<evidence type="ECO:0000256" key="10">
    <source>
        <dbReference type="ARBA" id="ARBA00044501"/>
    </source>
</evidence>
<comment type="pathway">
    <text evidence="10">Porphyrin-containing compound metabolism; heme A biosynthesis; heme A from heme O: step 1/1.</text>
</comment>
<evidence type="ECO:0000256" key="7">
    <source>
        <dbReference type="ARBA" id="ARBA00023004"/>
    </source>
</evidence>
<keyword evidence="6" id="KW-0560">Oxidoreductase</keyword>